<evidence type="ECO:0000313" key="4">
    <source>
        <dbReference type="Proteomes" id="UP000594800"/>
    </source>
</evidence>
<sequence length="61" mass="5961">MQRPASHSALGLVLAAFVLSACGADLRPTCPGAGNIRDSSGQCSGNPGAANNDADFAGADD</sequence>
<reference evidence="3 4" key="1">
    <citation type="submission" date="2020-11" db="EMBL/GenBank/DDBJ databases">
        <title>Description of Pontivivens ytuae sp. nov. isolated from deep sea sediment of Mariana Trench.</title>
        <authorList>
            <person name="Wang Z."/>
            <person name="Sun Q.-L."/>
            <person name="Xu X.-D."/>
            <person name="Tang Y.-Z."/>
            <person name="Zhang J."/>
        </authorList>
    </citation>
    <scope>NUCLEOTIDE SEQUENCE [LARGE SCALE GENOMIC DNA]</scope>
    <source>
        <strain evidence="3 4">MT2928</strain>
    </source>
</reference>
<protein>
    <recommendedName>
        <fullName evidence="5">Lipoprotein</fullName>
    </recommendedName>
</protein>
<dbReference type="AlphaFoldDB" id="A0A7S9QDH0"/>
<organism evidence="3 4">
    <name type="scientific">Pontivivens ytuae</name>
    <dbReference type="NCBI Taxonomy" id="2789856"/>
    <lineage>
        <taxon>Bacteria</taxon>
        <taxon>Pseudomonadati</taxon>
        <taxon>Pseudomonadota</taxon>
        <taxon>Alphaproteobacteria</taxon>
        <taxon>Rhodobacterales</taxon>
        <taxon>Paracoccaceae</taxon>
        <taxon>Pontivivens</taxon>
    </lineage>
</organism>
<dbReference type="EMBL" id="CP064942">
    <property type="protein sequence ID" value="QPH54983.1"/>
    <property type="molecule type" value="Genomic_DNA"/>
</dbReference>
<evidence type="ECO:0000256" key="2">
    <source>
        <dbReference type="SAM" id="SignalP"/>
    </source>
</evidence>
<dbReference type="PROSITE" id="PS51257">
    <property type="entry name" value="PROKAR_LIPOPROTEIN"/>
    <property type="match status" value="1"/>
</dbReference>
<name>A0A7S9QDH0_9RHOB</name>
<feature type="compositionally biased region" description="Low complexity" evidence="1">
    <location>
        <begin position="45"/>
        <end position="61"/>
    </location>
</feature>
<dbReference type="KEGG" id="poz:I0K15_04310"/>
<dbReference type="RefSeq" id="WP_196104183.1">
    <property type="nucleotide sequence ID" value="NZ_CP064942.1"/>
</dbReference>
<evidence type="ECO:0000256" key="1">
    <source>
        <dbReference type="SAM" id="MobiDB-lite"/>
    </source>
</evidence>
<keyword evidence="4" id="KW-1185">Reference proteome</keyword>
<evidence type="ECO:0000313" key="3">
    <source>
        <dbReference type="EMBL" id="QPH54983.1"/>
    </source>
</evidence>
<proteinExistence type="predicted"/>
<gene>
    <name evidence="3" type="ORF">I0K15_04310</name>
</gene>
<feature type="chain" id="PRO_5032493380" description="Lipoprotein" evidence="2">
    <location>
        <begin position="24"/>
        <end position="61"/>
    </location>
</feature>
<accession>A0A7S9QDH0</accession>
<feature type="region of interest" description="Disordered" evidence="1">
    <location>
        <begin position="39"/>
        <end position="61"/>
    </location>
</feature>
<evidence type="ECO:0008006" key="5">
    <source>
        <dbReference type="Google" id="ProtNLM"/>
    </source>
</evidence>
<dbReference type="Proteomes" id="UP000594800">
    <property type="component" value="Chromosome"/>
</dbReference>
<keyword evidence="2" id="KW-0732">Signal</keyword>
<feature type="signal peptide" evidence="2">
    <location>
        <begin position="1"/>
        <end position="23"/>
    </location>
</feature>